<feature type="domain" description="HD-GYP" evidence="3">
    <location>
        <begin position="151"/>
        <end position="363"/>
    </location>
</feature>
<gene>
    <name evidence="4" type="ORF">FHS48_003782</name>
</gene>
<dbReference type="SUPFAM" id="SSF52172">
    <property type="entry name" value="CheY-like"/>
    <property type="match status" value="1"/>
</dbReference>
<dbReference type="InterPro" id="IPR011006">
    <property type="entry name" value="CheY-like_superfamily"/>
</dbReference>
<evidence type="ECO:0000256" key="1">
    <source>
        <dbReference type="PROSITE-ProRule" id="PRU00169"/>
    </source>
</evidence>
<dbReference type="PROSITE" id="PS51832">
    <property type="entry name" value="HD_GYP"/>
    <property type="match status" value="1"/>
</dbReference>
<evidence type="ECO:0000259" key="2">
    <source>
        <dbReference type="PROSITE" id="PS50110"/>
    </source>
</evidence>
<sequence length="375" mass="41881">MADTERPRILVVDDEPINVKVLVDLLRSDYSLVVAKDGPQALSRCEGDALPDLILLDVMMPGMDGLEVCRRLKENPRTQDIPVIFVSAMGQAHDETSGFAAGASDYITKPVSLPVVQARVRTQLALKQARSALKDQNLLLEERIRERTRELEQTQDITIRALASLAETRDNETGNHIKRTQHYVRALAEHLRHHPDFAPELDDQAIDLLFKSAPLHDIGKVGIPDAILLKPGRLDTEEMDVMKRHAELGQQALVAALKEQAATPSGFLRYAVEISHYHHEKWDGSGYPAGLAGRDIPLSARLMAVADVYDALISRRVYKPPFSHEKAVSMICDGSGTHFDPAIIEAFVTLQERFREIALHYADEDDVWSPIDDIR</sequence>
<accession>A0A7W9ZIV3</accession>
<dbReference type="CDD" id="cd19920">
    <property type="entry name" value="REC_PA4781-like"/>
    <property type="match status" value="1"/>
</dbReference>
<dbReference type="Pfam" id="PF00072">
    <property type="entry name" value="Response_reg"/>
    <property type="match status" value="1"/>
</dbReference>
<dbReference type="PANTHER" id="PTHR45228:SF5">
    <property type="entry name" value="CYCLIC DI-GMP PHOSPHODIESTERASE VC_1348-RELATED"/>
    <property type="match status" value="1"/>
</dbReference>
<keyword evidence="1" id="KW-0597">Phosphoprotein</keyword>
<organism evidence="4 5">
    <name type="scientific">Novispirillum itersonii</name>
    <name type="common">Aquaspirillum itersonii</name>
    <dbReference type="NCBI Taxonomy" id="189"/>
    <lineage>
        <taxon>Bacteria</taxon>
        <taxon>Pseudomonadati</taxon>
        <taxon>Pseudomonadota</taxon>
        <taxon>Alphaproteobacteria</taxon>
        <taxon>Rhodospirillales</taxon>
        <taxon>Novispirillaceae</taxon>
        <taxon>Novispirillum</taxon>
    </lineage>
</organism>
<dbReference type="GO" id="GO:0000160">
    <property type="term" value="P:phosphorelay signal transduction system"/>
    <property type="evidence" value="ECO:0007669"/>
    <property type="project" value="InterPro"/>
</dbReference>
<dbReference type="Proteomes" id="UP000544872">
    <property type="component" value="Unassembled WGS sequence"/>
</dbReference>
<feature type="modified residue" description="4-aspartylphosphate" evidence="1">
    <location>
        <position position="57"/>
    </location>
</feature>
<dbReference type="PROSITE" id="PS50110">
    <property type="entry name" value="RESPONSE_REGULATORY"/>
    <property type="match status" value="1"/>
</dbReference>
<dbReference type="SMART" id="SM00448">
    <property type="entry name" value="REC"/>
    <property type="match status" value="1"/>
</dbReference>
<dbReference type="SMART" id="SM00471">
    <property type="entry name" value="HDc"/>
    <property type="match status" value="1"/>
</dbReference>
<feature type="domain" description="Response regulatory" evidence="2">
    <location>
        <begin position="8"/>
        <end position="124"/>
    </location>
</feature>
<evidence type="ECO:0000259" key="3">
    <source>
        <dbReference type="PROSITE" id="PS51832"/>
    </source>
</evidence>
<evidence type="ECO:0000313" key="4">
    <source>
        <dbReference type="EMBL" id="MBB6212332.1"/>
    </source>
</evidence>
<dbReference type="RefSeq" id="WP_184266132.1">
    <property type="nucleotide sequence ID" value="NZ_JACIIX010000021.1"/>
</dbReference>
<protein>
    <submittedName>
        <fullName evidence="4">Putative two-component system response regulator</fullName>
    </submittedName>
</protein>
<dbReference type="InterPro" id="IPR001789">
    <property type="entry name" value="Sig_transdc_resp-reg_receiver"/>
</dbReference>
<dbReference type="CDD" id="cd00077">
    <property type="entry name" value="HDc"/>
    <property type="match status" value="1"/>
</dbReference>
<dbReference type="AlphaFoldDB" id="A0A7W9ZIV3"/>
<proteinExistence type="predicted"/>
<dbReference type="SUPFAM" id="SSF109604">
    <property type="entry name" value="HD-domain/PDEase-like"/>
    <property type="match status" value="1"/>
</dbReference>
<dbReference type="PANTHER" id="PTHR45228">
    <property type="entry name" value="CYCLIC DI-GMP PHOSPHODIESTERASE TM_0186-RELATED"/>
    <property type="match status" value="1"/>
</dbReference>
<evidence type="ECO:0000313" key="5">
    <source>
        <dbReference type="Proteomes" id="UP000544872"/>
    </source>
</evidence>
<name>A0A7W9ZIV3_NOVIT</name>
<keyword evidence="5" id="KW-1185">Reference proteome</keyword>
<dbReference type="Gene3D" id="3.40.50.2300">
    <property type="match status" value="1"/>
</dbReference>
<dbReference type="InterPro" id="IPR037522">
    <property type="entry name" value="HD_GYP_dom"/>
</dbReference>
<dbReference type="InterPro" id="IPR052020">
    <property type="entry name" value="Cyclic_di-GMP/3'3'-cGAMP_PDE"/>
</dbReference>
<comment type="caution">
    <text evidence="4">The sequence shown here is derived from an EMBL/GenBank/DDBJ whole genome shotgun (WGS) entry which is preliminary data.</text>
</comment>
<dbReference type="Pfam" id="PF13487">
    <property type="entry name" value="HD_5"/>
    <property type="match status" value="1"/>
</dbReference>
<dbReference type="EMBL" id="JACIIX010000021">
    <property type="protein sequence ID" value="MBB6212332.1"/>
    <property type="molecule type" value="Genomic_DNA"/>
</dbReference>
<dbReference type="Gene3D" id="1.10.3210.10">
    <property type="entry name" value="Hypothetical protein af1432"/>
    <property type="match status" value="1"/>
</dbReference>
<reference evidence="4 5" key="1">
    <citation type="submission" date="2020-08" db="EMBL/GenBank/DDBJ databases">
        <title>Genomic Encyclopedia of Type Strains, Phase IV (KMG-IV): sequencing the most valuable type-strain genomes for metagenomic binning, comparative biology and taxonomic classification.</title>
        <authorList>
            <person name="Goeker M."/>
        </authorList>
    </citation>
    <scope>NUCLEOTIDE SEQUENCE [LARGE SCALE GENOMIC DNA]</scope>
    <source>
        <strain evidence="4 5">DSM 11590</strain>
    </source>
</reference>
<dbReference type="InterPro" id="IPR003607">
    <property type="entry name" value="HD/PDEase_dom"/>
</dbReference>
<dbReference type="GO" id="GO:0008081">
    <property type="term" value="F:phosphoric diester hydrolase activity"/>
    <property type="evidence" value="ECO:0007669"/>
    <property type="project" value="UniProtKB-ARBA"/>
</dbReference>